<dbReference type="AlphaFoldDB" id="A0A913ZW80"/>
<evidence type="ECO:0000313" key="1">
    <source>
        <dbReference type="EnsemblMetazoa" id="XP_038055913.1"/>
    </source>
</evidence>
<accession>A0A913ZW80</accession>
<name>A0A913ZW80_PATMI</name>
<evidence type="ECO:0000313" key="2">
    <source>
        <dbReference type="Proteomes" id="UP000887568"/>
    </source>
</evidence>
<reference evidence="1" key="1">
    <citation type="submission" date="2022-11" db="UniProtKB">
        <authorList>
            <consortium name="EnsemblMetazoa"/>
        </authorList>
    </citation>
    <scope>IDENTIFICATION</scope>
</reference>
<keyword evidence="2" id="KW-1185">Reference proteome</keyword>
<protein>
    <submittedName>
        <fullName evidence="1">Uncharacterized protein</fullName>
    </submittedName>
</protein>
<dbReference type="RefSeq" id="XP_038055913.1">
    <property type="nucleotide sequence ID" value="XM_038199985.1"/>
</dbReference>
<organism evidence="1 2">
    <name type="scientific">Patiria miniata</name>
    <name type="common">Bat star</name>
    <name type="synonym">Asterina miniata</name>
    <dbReference type="NCBI Taxonomy" id="46514"/>
    <lineage>
        <taxon>Eukaryota</taxon>
        <taxon>Metazoa</taxon>
        <taxon>Echinodermata</taxon>
        <taxon>Eleutherozoa</taxon>
        <taxon>Asterozoa</taxon>
        <taxon>Asteroidea</taxon>
        <taxon>Valvatacea</taxon>
        <taxon>Valvatida</taxon>
        <taxon>Asterinidae</taxon>
        <taxon>Patiria</taxon>
    </lineage>
</organism>
<dbReference type="GeneID" id="119727906"/>
<dbReference type="Proteomes" id="UP000887568">
    <property type="component" value="Unplaced"/>
</dbReference>
<dbReference type="EnsemblMetazoa" id="XM_038199985.1">
    <property type="protein sequence ID" value="XP_038055913.1"/>
    <property type="gene ID" value="LOC119727906"/>
</dbReference>
<proteinExistence type="predicted"/>
<sequence>MPTTTDDVCDKLAADSSHRFSTASFYPGAPRNSKEQVLDHISSGTPKKREQEVWNIVGDYCCGKRQWEEAAKCYKLAGNKKKHQEMESIMAEAEKKHKERMRVAAAKQKRLQQVWIIVGDYCREKRLWEEAVTCYELGQDGAKKRLAKDMDKMKIKILRQLEAVRKKVLQAAKQLERPWCWITCCC</sequence>